<protein>
    <recommendedName>
        <fullName evidence="2">Leucine-rich repeat domain-containing protein</fullName>
    </recommendedName>
</protein>
<dbReference type="RefSeq" id="XP_022384326.1">
    <property type="nucleotide sequence ID" value="XM_022537855.1"/>
</dbReference>
<organism evidence="3 4">
    <name type="scientific">Aspergillus bombycis</name>
    <dbReference type="NCBI Taxonomy" id="109264"/>
    <lineage>
        <taxon>Eukaryota</taxon>
        <taxon>Fungi</taxon>
        <taxon>Dikarya</taxon>
        <taxon>Ascomycota</taxon>
        <taxon>Pezizomycotina</taxon>
        <taxon>Eurotiomycetes</taxon>
        <taxon>Eurotiomycetidae</taxon>
        <taxon>Eurotiales</taxon>
        <taxon>Aspergillaceae</taxon>
        <taxon>Aspergillus</taxon>
    </lineage>
</organism>
<sequence>MSIFGLSAVSPEIILEICKHLESPKDRLNLVCCSQLFYDLCLPLLYKKLRTGDKDLVPIARVVRTLVEKPALAARVHILHLFDWETYIGFNFAEFDEALKAFKEECAMEREQEDTSEEEANEGDADEHDADEHDADEHDADEHDVDDDDCDNDKDDEDYGDNGDNASDNGSIYLKTFDYGPLREQAKLVTRSEDETDYWMDEIAIGNADAWVAMLLTLLPNLQRLEIEFPYGSLWVRWVLKWAIAGRLDSMPAFKSLSEVYVDWDSEKVKACSRNIMPFFLLPSMRRFYASKLFDRLGMFEEAWADDDDLTGVAQFSPVTHIEIDESDGKWEMWKVVAICKNLQSFKYNHSGCVGFDPGAFYKELFPLRETLETIWLDIKEGSRGDCMEDLHHCNDPLPSFKDFISLKTLHLRMKNLPGLNVQSGGNHASMPFAGALPSSLETLQIADIGNLANLQILVQKLQDHLEHDLDSTPALREIAIETLLNSPKIPKLLLDLDRACTKVNIKFYVCDTHDGRAKWRADGFTPCVL</sequence>
<evidence type="ECO:0000313" key="4">
    <source>
        <dbReference type="Proteomes" id="UP000179179"/>
    </source>
</evidence>
<dbReference type="OrthoDB" id="5130616at2759"/>
<dbReference type="STRING" id="109264.A0A1F7ZMT1"/>
<evidence type="ECO:0000313" key="3">
    <source>
        <dbReference type="EMBL" id="OGM40609.1"/>
    </source>
</evidence>
<comment type="caution">
    <text evidence="3">The sequence shown here is derived from an EMBL/GenBank/DDBJ whole genome shotgun (WGS) entry which is preliminary data.</text>
</comment>
<feature type="compositionally biased region" description="Acidic residues" evidence="1">
    <location>
        <begin position="111"/>
        <end position="161"/>
    </location>
</feature>
<dbReference type="Pfam" id="PF24969">
    <property type="entry name" value="LRR_15"/>
    <property type="match status" value="1"/>
</dbReference>
<evidence type="ECO:0000256" key="1">
    <source>
        <dbReference type="SAM" id="MobiDB-lite"/>
    </source>
</evidence>
<accession>A0A1F7ZMT1</accession>
<name>A0A1F7ZMT1_9EURO</name>
<keyword evidence="4" id="KW-1185">Reference proteome</keyword>
<feature type="region of interest" description="Disordered" evidence="1">
    <location>
        <begin position="107"/>
        <end position="167"/>
    </location>
</feature>
<dbReference type="GeneID" id="34454117"/>
<dbReference type="AlphaFoldDB" id="A0A1F7ZMT1"/>
<evidence type="ECO:0000259" key="2">
    <source>
        <dbReference type="Pfam" id="PF24969"/>
    </source>
</evidence>
<gene>
    <name evidence="3" type="ORF">ABOM_010727</name>
</gene>
<reference evidence="3 4" key="1">
    <citation type="journal article" date="2016" name="Genome Biol. Evol.">
        <title>Draft genome sequence of an aflatoxigenic Aspergillus species, A. bombycis.</title>
        <authorList>
            <person name="Moore G.G."/>
            <person name="Mack B.M."/>
            <person name="Beltz S.B."/>
            <person name="Gilbert M.K."/>
        </authorList>
    </citation>
    <scope>NUCLEOTIDE SEQUENCE [LARGE SCALE GENOMIC DNA]</scope>
    <source>
        <strain evidence="4">NRRL 26010</strain>
    </source>
</reference>
<dbReference type="Proteomes" id="UP000179179">
    <property type="component" value="Unassembled WGS sequence"/>
</dbReference>
<dbReference type="EMBL" id="LYCR01000137">
    <property type="protein sequence ID" value="OGM40609.1"/>
    <property type="molecule type" value="Genomic_DNA"/>
</dbReference>
<feature type="domain" description="Leucine-rich repeat" evidence="2">
    <location>
        <begin position="190"/>
        <end position="481"/>
    </location>
</feature>
<proteinExistence type="predicted"/>
<dbReference type="InterPro" id="IPR056867">
    <property type="entry name" value="LRR_15"/>
</dbReference>